<protein>
    <recommendedName>
        <fullName evidence="1">Putative collagen-binding domain-containing protein</fullName>
    </recommendedName>
</protein>
<dbReference type="EMBL" id="LAZR01023040">
    <property type="protein sequence ID" value="KKL79866.1"/>
    <property type="molecule type" value="Genomic_DNA"/>
</dbReference>
<reference evidence="2" key="1">
    <citation type="journal article" date="2015" name="Nature">
        <title>Complex archaea that bridge the gap between prokaryotes and eukaryotes.</title>
        <authorList>
            <person name="Spang A."/>
            <person name="Saw J.H."/>
            <person name="Jorgensen S.L."/>
            <person name="Zaremba-Niedzwiedzka K."/>
            <person name="Martijn J."/>
            <person name="Lind A.E."/>
            <person name="van Eijk R."/>
            <person name="Schleper C."/>
            <person name="Guy L."/>
            <person name="Ettema T.J."/>
        </authorList>
    </citation>
    <scope>NUCLEOTIDE SEQUENCE</scope>
</reference>
<name>A0A0F9FMZ5_9ZZZZ</name>
<dbReference type="InterPro" id="IPR024749">
    <property type="entry name" value="Collagen-bd_put"/>
</dbReference>
<evidence type="ECO:0000313" key="2">
    <source>
        <dbReference type="EMBL" id="KKL79866.1"/>
    </source>
</evidence>
<sequence length="88" mass="9640">SLVDGKATCLAAPGDEYVIYLPSGRKVTVDLSSAKAPLKARWYDPRTGRFGKPIAVVGGVRRSFLAPDKRDWVLHVARSAASREKDDR</sequence>
<accession>A0A0F9FMZ5</accession>
<proteinExistence type="predicted"/>
<organism evidence="2">
    <name type="scientific">marine sediment metagenome</name>
    <dbReference type="NCBI Taxonomy" id="412755"/>
    <lineage>
        <taxon>unclassified sequences</taxon>
        <taxon>metagenomes</taxon>
        <taxon>ecological metagenomes</taxon>
    </lineage>
</organism>
<dbReference type="AlphaFoldDB" id="A0A0F9FMZ5"/>
<dbReference type="Pfam" id="PF12904">
    <property type="entry name" value="Collagen_bind_2"/>
    <property type="match status" value="1"/>
</dbReference>
<comment type="caution">
    <text evidence="2">The sequence shown here is derived from an EMBL/GenBank/DDBJ whole genome shotgun (WGS) entry which is preliminary data.</text>
</comment>
<feature type="non-terminal residue" evidence="2">
    <location>
        <position position="1"/>
    </location>
</feature>
<feature type="domain" description="Putative collagen-binding" evidence="1">
    <location>
        <begin position="7"/>
        <end position="74"/>
    </location>
</feature>
<gene>
    <name evidence="2" type="ORF">LCGC14_2010520</name>
</gene>
<evidence type="ECO:0000259" key="1">
    <source>
        <dbReference type="Pfam" id="PF12904"/>
    </source>
</evidence>